<evidence type="ECO:0000256" key="3">
    <source>
        <dbReference type="ARBA" id="ARBA00022670"/>
    </source>
</evidence>
<keyword evidence="3" id="KW-0645">Protease</keyword>
<comment type="caution">
    <text evidence="10">The sequence shown here is derived from an EMBL/GenBank/DDBJ whole genome shotgun (WGS) entry which is preliminary data.</text>
</comment>
<feature type="domain" description="Peptidase M13 C-terminal" evidence="8">
    <location>
        <begin position="524"/>
        <end position="611"/>
    </location>
</feature>
<dbReference type="PROSITE" id="PS51885">
    <property type="entry name" value="NEPRILYSIN"/>
    <property type="match status" value="1"/>
</dbReference>
<gene>
    <name evidence="10" type="ORF">HPB48_004309</name>
</gene>
<dbReference type="InterPro" id="IPR000718">
    <property type="entry name" value="Peptidase_M13"/>
</dbReference>
<dbReference type="VEuPathDB" id="VectorBase:HLOH_046162"/>
<organism evidence="10 11">
    <name type="scientific">Haemaphysalis longicornis</name>
    <name type="common">Bush tick</name>
    <dbReference type="NCBI Taxonomy" id="44386"/>
    <lineage>
        <taxon>Eukaryota</taxon>
        <taxon>Metazoa</taxon>
        <taxon>Ecdysozoa</taxon>
        <taxon>Arthropoda</taxon>
        <taxon>Chelicerata</taxon>
        <taxon>Arachnida</taxon>
        <taxon>Acari</taxon>
        <taxon>Parasitiformes</taxon>
        <taxon>Ixodida</taxon>
        <taxon>Ixodoidea</taxon>
        <taxon>Ixodidae</taxon>
        <taxon>Haemaphysalinae</taxon>
        <taxon>Haemaphysalis</taxon>
    </lineage>
</organism>
<comment type="cofactor">
    <cofactor evidence="1">
        <name>Zn(2+)</name>
        <dbReference type="ChEBI" id="CHEBI:29105"/>
    </cofactor>
</comment>
<name>A0A9J6FZY5_HAELO</name>
<evidence type="ECO:0000313" key="10">
    <source>
        <dbReference type="EMBL" id="KAH9368810.1"/>
    </source>
</evidence>
<evidence type="ECO:0000313" key="11">
    <source>
        <dbReference type="Proteomes" id="UP000821853"/>
    </source>
</evidence>
<dbReference type="GO" id="GO:0004222">
    <property type="term" value="F:metalloendopeptidase activity"/>
    <property type="evidence" value="ECO:0007669"/>
    <property type="project" value="InterPro"/>
</dbReference>
<keyword evidence="11" id="KW-1185">Reference proteome</keyword>
<dbReference type="Gene3D" id="1.10.1380.10">
    <property type="entry name" value="Neutral endopeptidase , domain2"/>
    <property type="match status" value="1"/>
</dbReference>
<evidence type="ECO:0000259" key="9">
    <source>
        <dbReference type="Pfam" id="PF05649"/>
    </source>
</evidence>
<reference evidence="10 11" key="1">
    <citation type="journal article" date="2020" name="Cell">
        <title>Large-Scale Comparative Analyses of Tick Genomes Elucidate Their Genetic Diversity and Vector Capacities.</title>
        <authorList>
            <consortium name="Tick Genome and Microbiome Consortium (TIGMIC)"/>
            <person name="Jia N."/>
            <person name="Wang J."/>
            <person name="Shi W."/>
            <person name="Du L."/>
            <person name="Sun Y."/>
            <person name="Zhan W."/>
            <person name="Jiang J.F."/>
            <person name="Wang Q."/>
            <person name="Zhang B."/>
            <person name="Ji P."/>
            <person name="Bell-Sakyi L."/>
            <person name="Cui X.M."/>
            <person name="Yuan T.T."/>
            <person name="Jiang B.G."/>
            <person name="Yang W.F."/>
            <person name="Lam T.T."/>
            <person name="Chang Q.C."/>
            <person name="Ding S.J."/>
            <person name="Wang X.J."/>
            <person name="Zhu J.G."/>
            <person name="Ruan X.D."/>
            <person name="Zhao L."/>
            <person name="Wei J.T."/>
            <person name="Ye R.Z."/>
            <person name="Que T.C."/>
            <person name="Du C.H."/>
            <person name="Zhou Y.H."/>
            <person name="Cheng J.X."/>
            <person name="Dai P.F."/>
            <person name="Guo W.B."/>
            <person name="Han X.H."/>
            <person name="Huang E.J."/>
            <person name="Li L.F."/>
            <person name="Wei W."/>
            <person name="Gao Y.C."/>
            <person name="Liu J.Z."/>
            <person name="Shao H.Z."/>
            <person name="Wang X."/>
            <person name="Wang C.C."/>
            <person name="Yang T.C."/>
            <person name="Huo Q.B."/>
            <person name="Li W."/>
            <person name="Chen H.Y."/>
            <person name="Chen S.E."/>
            <person name="Zhou L.G."/>
            <person name="Ni X.B."/>
            <person name="Tian J.H."/>
            <person name="Sheng Y."/>
            <person name="Liu T."/>
            <person name="Pan Y.S."/>
            <person name="Xia L.Y."/>
            <person name="Li J."/>
            <person name="Zhao F."/>
            <person name="Cao W.C."/>
        </authorList>
    </citation>
    <scope>NUCLEOTIDE SEQUENCE [LARGE SCALE GENOMIC DNA]</scope>
    <source>
        <strain evidence="10">HaeL-2018</strain>
    </source>
</reference>
<evidence type="ECO:0000256" key="1">
    <source>
        <dbReference type="ARBA" id="ARBA00001947"/>
    </source>
</evidence>
<evidence type="ECO:0000256" key="5">
    <source>
        <dbReference type="ARBA" id="ARBA00022801"/>
    </source>
</evidence>
<protein>
    <submittedName>
        <fullName evidence="10">Uncharacterized protein</fullName>
    </submittedName>
</protein>
<keyword evidence="7" id="KW-0482">Metalloprotease</keyword>
<evidence type="ECO:0000256" key="4">
    <source>
        <dbReference type="ARBA" id="ARBA00022723"/>
    </source>
</evidence>
<dbReference type="GO" id="GO:0005886">
    <property type="term" value="C:plasma membrane"/>
    <property type="evidence" value="ECO:0007669"/>
    <property type="project" value="TreeGrafter"/>
</dbReference>
<dbReference type="Pfam" id="PF05649">
    <property type="entry name" value="Peptidase_M13_N"/>
    <property type="match status" value="1"/>
</dbReference>
<dbReference type="PANTHER" id="PTHR11733">
    <property type="entry name" value="ZINC METALLOPROTEASE FAMILY M13 NEPRILYSIN-RELATED"/>
    <property type="match status" value="1"/>
</dbReference>
<proteinExistence type="inferred from homology"/>
<feature type="domain" description="Peptidase M13 N-terminal" evidence="9">
    <location>
        <begin position="49"/>
        <end position="370"/>
    </location>
</feature>
<keyword evidence="4" id="KW-0479">Metal-binding</keyword>
<evidence type="ECO:0000259" key="8">
    <source>
        <dbReference type="Pfam" id="PF01431"/>
    </source>
</evidence>
<dbReference type="Gene3D" id="3.40.390.10">
    <property type="entry name" value="Collagenase (Catalytic Domain)"/>
    <property type="match status" value="1"/>
</dbReference>
<accession>A0A9J6FZY5</accession>
<dbReference type="InterPro" id="IPR018497">
    <property type="entry name" value="Peptidase_M13_C"/>
</dbReference>
<dbReference type="InterPro" id="IPR008753">
    <property type="entry name" value="Peptidase_M13_N"/>
</dbReference>
<dbReference type="EMBL" id="JABSTR010000004">
    <property type="protein sequence ID" value="KAH9368810.1"/>
    <property type="molecule type" value="Genomic_DNA"/>
</dbReference>
<keyword evidence="5" id="KW-0378">Hydrolase</keyword>
<dbReference type="AlphaFoldDB" id="A0A9J6FZY5"/>
<dbReference type="Proteomes" id="UP000821853">
    <property type="component" value="Chromosome 2"/>
</dbReference>
<dbReference type="SUPFAM" id="SSF55486">
    <property type="entry name" value="Metalloproteases ('zincins'), catalytic domain"/>
    <property type="match status" value="1"/>
</dbReference>
<evidence type="ECO:0000256" key="7">
    <source>
        <dbReference type="ARBA" id="ARBA00023049"/>
    </source>
</evidence>
<evidence type="ECO:0000256" key="6">
    <source>
        <dbReference type="ARBA" id="ARBA00022833"/>
    </source>
</evidence>
<dbReference type="InterPro" id="IPR024079">
    <property type="entry name" value="MetalloPept_cat_dom_sf"/>
</dbReference>
<sequence length="615" mass="69055">MMQNSSIDPCKDMEARTCSALQPLALAFASQKETFDNMLSWAEHRISVPRHVASVYKACMADVTDGESAEGIRKLRQFMSQLNIPWLTAPSPGLDALDVLLNLAFNWRVELWFGLNVERNLDGSKNIIVGGESSLRVWLDIHKDVEDAGAHKAQWDGFISMVARGPATLPPNDYNVVFPVNEYIFKELSGVLRVRLPKPVQFVVRDAQSHTRSISAQHWMRALNDRIKLYGPFVSSDSITFRNAVLLKALDRIFTKHSSSEILKHLSWIFLQMYGPIADRRLLSITYGNEEEARSRRPTFCAEQVTAAYPGLIESLYVLRYFNSSTRATIDRQLASIKNAALSKVAGLAWADEAFRQEISQKLERLAARIWPPKHFLTEHGISQVFASWFRSSANQSFIESWLSAALKRSEFRGNASLTAVLQREPRPFTEPLMRYDYFCNEVFTSAPVLSRLQSSIFGTKAMRYGALGLAYATQLVKVFDDVGIRVDAHGRLRPNNSWVAVGTKRALATRDGCLNPSLESTIPEVPALEIAHAAFEDSFGEDSAARSMRVVSGLNEEQLFFVVACVSMCRNWETLPSTLLDCNKAVRNFAPFARAFNCSPNSAMNPSRKCPYLD</sequence>
<dbReference type="InterPro" id="IPR042089">
    <property type="entry name" value="Peptidase_M13_dom_2"/>
</dbReference>
<dbReference type="Pfam" id="PF01431">
    <property type="entry name" value="Peptidase_M13"/>
    <property type="match status" value="1"/>
</dbReference>
<dbReference type="GO" id="GO:0016485">
    <property type="term" value="P:protein processing"/>
    <property type="evidence" value="ECO:0007669"/>
    <property type="project" value="TreeGrafter"/>
</dbReference>
<dbReference type="GO" id="GO:0046872">
    <property type="term" value="F:metal ion binding"/>
    <property type="evidence" value="ECO:0007669"/>
    <property type="project" value="UniProtKB-KW"/>
</dbReference>
<dbReference type="OrthoDB" id="6777363at2759"/>
<dbReference type="PANTHER" id="PTHR11733:SF241">
    <property type="entry name" value="GH26575P-RELATED"/>
    <property type="match status" value="1"/>
</dbReference>
<comment type="similarity">
    <text evidence="2">Belongs to the peptidase M13 family.</text>
</comment>
<keyword evidence="6" id="KW-0862">Zinc</keyword>
<evidence type="ECO:0000256" key="2">
    <source>
        <dbReference type="ARBA" id="ARBA00007357"/>
    </source>
</evidence>